<reference evidence="13 14" key="1">
    <citation type="journal article" date="2014" name="ISME J.">
        <title>Candidatus Competibacter-lineage genomes retrieved from metagenomes reveal functional metabolic diversity.</title>
        <authorList>
            <person name="McIlroy S.J."/>
            <person name="Albertsen M."/>
            <person name="Andresen E.K."/>
            <person name="Saunders A.M."/>
            <person name="Kristiansen R."/>
            <person name="Stokholm-Bjerregaard M."/>
            <person name="Nielsen K.L."/>
            <person name="Nielsen P.H."/>
        </authorList>
    </citation>
    <scope>NUCLEOTIDE SEQUENCE [LARGE SCALE GENOMIC DNA]</scope>
    <source>
        <strain evidence="13 14">Run_B_J11</strain>
    </source>
</reference>
<evidence type="ECO:0000256" key="7">
    <source>
        <dbReference type="ARBA" id="ARBA00022798"/>
    </source>
</evidence>
<dbReference type="UniPathway" id="UPA00282"/>
<dbReference type="InterPro" id="IPR009721">
    <property type="entry name" value="O-acyltransferase_WSD1_C"/>
</dbReference>
<keyword evidence="9 13" id="KW-0012">Acyltransferase</keyword>
<evidence type="ECO:0000256" key="2">
    <source>
        <dbReference type="ARBA" id="ARBA00005189"/>
    </source>
</evidence>
<dbReference type="InterPro" id="IPR004255">
    <property type="entry name" value="O-acyltransferase_WSD1_N"/>
</dbReference>
<keyword evidence="8" id="KW-0443">Lipid metabolism</keyword>
<dbReference type="Gene3D" id="3.30.559.10">
    <property type="entry name" value="Chloramphenicol acetyltransferase-like domain"/>
    <property type="match status" value="1"/>
</dbReference>
<dbReference type="Pfam" id="PF03007">
    <property type="entry name" value="WS_DGAT_cat"/>
    <property type="match status" value="1"/>
</dbReference>
<evidence type="ECO:0000256" key="3">
    <source>
        <dbReference type="ARBA" id="ARBA00009587"/>
    </source>
</evidence>
<evidence type="ECO:0000256" key="1">
    <source>
        <dbReference type="ARBA" id="ARBA00004771"/>
    </source>
</evidence>
<dbReference type="AlphaFoldDB" id="A0A7U7GB40"/>
<dbReference type="EMBL" id="CBTK010000112">
    <property type="protein sequence ID" value="CDH44903.1"/>
    <property type="molecule type" value="Genomic_DNA"/>
</dbReference>
<keyword evidence="6 13" id="KW-0808">Transferase</keyword>
<dbReference type="InterPro" id="IPR014292">
    <property type="entry name" value="Acyl_transf_WS/DGAT"/>
</dbReference>
<evidence type="ECO:0000256" key="5">
    <source>
        <dbReference type="ARBA" id="ARBA00022516"/>
    </source>
</evidence>
<comment type="pathway">
    <text evidence="1">Glycerolipid metabolism; triacylglycerol biosynthesis.</text>
</comment>
<keyword evidence="7" id="KW-0319">Glycerol metabolism</keyword>
<comment type="catalytic activity">
    <reaction evidence="10">
        <text>an acyl-CoA + a 1,2-diacyl-sn-glycerol = a triacyl-sn-glycerol + CoA</text>
        <dbReference type="Rhea" id="RHEA:10868"/>
        <dbReference type="ChEBI" id="CHEBI:17815"/>
        <dbReference type="ChEBI" id="CHEBI:57287"/>
        <dbReference type="ChEBI" id="CHEBI:58342"/>
        <dbReference type="ChEBI" id="CHEBI:64615"/>
        <dbReference type="EC" id="2.3.1.20"/>
    </reaction>
</comment>
<dbReference type="GO" id="GO:0005886">
    <property type="term" value="C:plasma membrane"/>
    <property type="evidence" value="ECO:0007669"/>
    <property type="project" value="TreeGrafter"/>
</dbReference>
<dbReference type="EC" id="2.3.1.20" evidence="4"/>
<comment type="similarity">
    <text evidence="3">Belongs to the long-chain O-acyltransferase family.</text>
</comment>
<dbReference type="NCBIfam" id="TIGR02946">
    <property type="entry name" value="acyl_WS_DGAT"/>
    <property type="match status" value="1"/>
</dbReference>
<protein>
    <recommendedName>
        <fullName evidence="4">diacylglycerol O-acyltransferase</fullName>
        <ecNumber evidence="4">2.3.1.20</ecNumber>
    </recommendedName>
</protein>
<organism evidence="13 14">
    <name type="scientific">Candidatus Contendobacter odensis Run_B_J11</name>
    <dbReference type="NCBI Taxonomy" id="1400861"/>
    <lineage>
        <taxon>Bacteria</taxon>
        <taxon>Pseudomonadati</taxon>
        <taxon>Pseudomonadota</taxon>
        <taxon>Gammaproteobacteria</taxon>
        <taxon>Candidatus Competibacteraceae</taxon>
        <taxon>Candidatus Contendibacter</taxon>
    </lineage>
</organism>
<gene>
    <name evidence="13" type="ORF">BN874_20023</name>
</gene>
<evidence type="ECO:0000256" key="6">
    <source>
        <dbReference type="ARBA" id="ARBA00022679"/>
    </source>
</evidence>
<keyword evidence="5" id="KW-0444">Lipid biosynthesis</keyword>
<keyword evidence="14" id="KW-1185">Reference proteome</keyword>
<dbReference type="SUPFAM" id="SSF52777">
    <property type="entry name" value="CoA-dependent acyltransferases"/>
    <property type="match status" value="2"/>
</dbReference>
<dbReference type="GO" id="GO:0004144">
    <property type="term" value="F:diacylglycerol O-acyltransferase activity"/>
    <property type="evidence" value="ECO:0007669"/>
    <property type="project" value="UniProtKB-EC"/>
</dbReference>
<evidence type="ECO:0000256" key="8">
    <source>
        <dbReference type="ARBA" id="ARBA00023098"/>
    </source>
</evidence>
<dbReference type="Gene3D" id="3.30.559.30">
    <property type="entry name" value="Nonribosomal peptide synthetase, condensation domain"/>
    <property type="match status" value="1"/>
</dbReference>
<dbReference type="PANTHER" id="PTHR31650">
    <property type="entry name" value="O-ACYLTRANSFERASE (WSD1-LIKE) FAMILY PROTEIN"/>
    <property type="match status" value="1"/>
</dbReference>
<dbReference type="PANTHER" id="PTHR31650:SF1">
    <property type="entry name" value="WAX ESTER SYNTHASE_DIACYLGLYCEROL ACYLTRANSFERASE 4-RELATED"/>
    <property type="match status" value="1"/>
</dbReference>
<evidence type="ECO:0000256" key="9">
    <source>
        <dbReference type="ARBA" id="ARBA00023315"/>
    </source>
</evidence>
<dbReference type="InterPro" id="IPR023213">
    <property type="entry name" value="CAT-like_dom_sf"/>
</dbReference>
<dbReference type="GO" id="GO:0019432">
    <property type="term" value="P:triglyceride biosynthetic process"/>
    <property type="evidence" value="ECO:0007669"/>
    <property type="project" value="UniProtKB-UniPathway"/>
</dbReference>
<dbReference type="InterPro" id="IPR045034">
    <property type="entry name" value="O-acyltransferase_WSD1-like"/>
</dbReference>
<dbReference type="Pfam" id="PF06974">
    <property type="entry name" value="WS_DGAT_C"/>
    <property type="match status" value="1"/>
</dbReference>
<evidence type="ECO:0000256" key="4">
    <source>
        <dbReference type="ARBA" id="ARBA00013244"/>
    </source>
</evidence>
<name>A0A7U7GB40_9GAMM</name>
<evidence type="ECO:0000313" key="13">
    <source>
        <dbReference type="EMBL" id="CDH44903.1"/>
    </source>
</evidence>
<dbReference type="GO" id="GO:0006071">
    <property type="term" value="P:glycerol metabolic process"/>
    <property type="evidence" value="ECO:0007669"/>
    <property type="project" value="UniProtKB-KW"/>
</dbReference>
<evidence type="ECO:0000259" key="11">
    <source>
        <dbReference type="Pfam" id="PF03007"/>
    </source>
</evidence>
<feature type="domain" description="O-acyltransferase WSD1-like N-terminal" evidence="11">
    <location>
        <begin position="17"/>
        <end position="280"/>
    </location>
</feature>
<feature type="domain" description="O-acyltransferase WSD1 C-terminal" evidence="12">
    <location>
        <begin position="324"/>
        <end position="465"/>
    </location>
</feature>
<sequence>MILDFFMPKKKDSERISGIDTAWLRMERPTNLMMITGVMICAEPLTYARLQEVIETRFLKYHRFTQRVVQKTAGAFWESDPHFDIRRHLLRTALPGRADKTELQNLASDLMSAPLDFSKPLWQFHLIENYQSGSALILRIHHCYADGIALIHVLLSLTDSSASVVSSLTAAAVEPAAYGGVFRRFFEPMDKVARTTFKLGRDLVEEGADIVMHPSHILDYARNGARLAAEIAQLALMKDDSKTRYKGAPGVSKRVAWAEPLPLTEVKAVGKALGGSVNDVLLAAVAGALRAYLVEKEDPVPADLEVRAVIPVNLRPPEQATRLGNFFGLVFLALPVGIANPLERVREVRRRMNELKESYQPILALGLLGAVGMGPNLLQQPLLDLLSNKASAVMTNVPGPRDPLYLGGARVAEMMFWVPQSGSVGIGVSILSYNDRVHFGLVADSRIVTDPEAIIGRFASEFEKLLLITLMSPWGEAMDAQRIEQSFKAHINLDP</sequence>
<evidence type="ECO:0000313" key="14">
    <source>
        <dbReference type="Proteomes" id="UP000019184"/>
    </source>
</evidence>
<proteinExistence type="inferred from homology"/>
<evidence type="ECO:0000259" key="12">
    <source>
        <dbReference type="Pfam" id="PF06974"/>
    </source>
</evidence>
<dbReference type="Proteomes" id="UP000019184">
    <property type="component" value="Unassembled WGS sequence"/>
</dbReference>
<comment type="pathway">
    <text evidence="2">Lipid metabolism.</text>
</comment>
<comment type="caution">
    <text evidence="13">The sequence shown here is derived from an EMBL/GenBank/DDBJ whole genome shotgun (WGS) entry which is preliminary data.</text>
</comment>
<accession>A0A7U7GB40</accession>
<evidence type="ECO:0000256" key="10">
    <source>
        <dbReference type="ARBA" id="ARBA00048109"/>
    </source>
</evidence>